<evidence type="ECO:0000313" key="3">
    <source>
        <dbReference type="EMBL" id="KVM39978.1"/>
    </source>
</evidence>
<dbReference type="AlphaFoldDB" id="A0AB73GA79"/>
<sequence length="195" mass="19782">MRDSRPLASGSLAGQAGGNPSYYYICTSRPANYAYCSSVATGLAIALSADVKLIDGTCSTPAQNITLPGVAATQFKGVGSNGSASAIQSFNLRFEKCPPGYARVGYSLTPIGGAGSATNGTLPLRTGSTAKGVAIQVTDKSGLPATFDQSLKLDAYSTATGGTYTIPMIARYIQTGTAIVPGSVSGAMSVLVDYQ</sequence>
<dbReference type="InterPro" id="IPR008966">
    <property type="entry name" value="Adhesion_dom_sf"/>
</dbReference>
<dbReference type="Proteomes" id="UP000061665">
    <property type="component" value="Unassembled WGS sequence"/>
</dbReference>
<comment type="caution">
    <text evidence="3">The sequence shown here is derived from an EMBL/GenBank/DDBJ whole genome shotgun (WGS) entry which is preliminary data.</text>
</comment>
<dbReference type="GO" id="GO:0043709">
    <property type="term" value="P:cell adhesion involved in single-species biofilm formation"/>
    <property type="evidence" value="ECO:0007669"/>
    <property type="project" value="TreeGrafter"/>
</dbReference>
<evidence type="ECO:0000313" key="4">
    <source>
        <dbReference type="Proteomes" id="UP000061665"/>
    </source>
</evidence>
<gene>
    <name evidence="3" type="ORF">WJ53_00985</name>
</gene>
<accession>A0AB73GA79</accession>
<dbReference type="Pfam" id="PF00419">
    <property type="entry name" value="Fimbrial"/>
    <property type="match status" value="1"/>
</dbReference>
<dbReference type="PANTHER" id="PTHR33420">
    <property type="entry name" value="FIMBRIAL SUBUNIT ELFA-RELATED"/>
    <property type="match status" value="1"/>
</dbReference>
<dbReference type="InterPro" id="IPR050263">
    <property type="entry name" value="Bact_Fimbrial_Adh_Pro"/>
</dbReference>
<evidence type="ECO:0000259" key="2">
    <source>
        <dbReference type="Pfam" id="PF00419"/>
    </source>
</evidence>
<name>A0AB73GA79_9BURK</name>
<dbReference type="InterPro" id="IPR000259">
    <property type="entry name" value="Adhesion_dom_fimbrial"/>
</dbReference>
<protein>
    <recommendedName>
        <fullName evidence="2">Fimbrial-type adhesion domain-containing protein</fullName>
    </recommendedName>
</protein>
<dbReference type="EMBL" id="LOZE01000012">
    <property type="protein sequence ID" value="KVM39978.1"/>
    <property type="molecule type" value="Genomic_DNA"/>
</dbReference>
<dbReference type="InterPro" id="IPR036937">
    <property type="entry name" value="Adhesion_dom_fimbrial_sf"/>
</dbReference>
<keyword evidence="1" id="KW-0732">Signal</keyword>
<reference evidence="3 4" key="1">
    <citation type="submission" date="2015-11" db="EMBL/GenBank/DDBJ databases">
        <title>Expanding the genomic diversity of Burkholderia species for the development of highly accurate diagnostics.</title>
        <authorList>
            <person name="Sahl J."/>
            <person name="Keim P."/>
            <person name="Wagner D."/>
        </authorList>
    </citation>
    <scope>NUCLEOTIDE SEQUENCE [LARGE SCALE GENOMIC DNA]</scope>
    <source>
        <strain evidence="3 4">MSMB2058</strain>
    </source>
</reference>
<feature type="domain" description="Fimbrial-type adhesion" evidence="2">
    <location>
        <begin position="53"/>
        <end position="195"/>
    </location>
</feature>
<dbReference type="Gene3D" id="2.60.40.1090">
    <property type="entry name" value="Fimbrial-type adhesion domain"/>
    <property type="match status" value="1"/>
</dbReference>
<dbReference type="GO" id="GO:0009289">
    <property type="term" value="C:pilus"/>
    <property type="evidence" value="ECO:0007669"/>
    <property type="project" value="InterPro"/>
</dbReference>
<proteinExistence type="predicted"/>
<evidence type="ECO:0000256" key="1">
    <source>
        <dbReference type="ARBA" id="ARBA00022729"/>
    </source>
</evidence>
<dbReference type="PANTHER" id="PTHR33420:SF3">
    <property type="entry name" value="FIMBRIAL SUBUNIT ELFA"/>
    <property type="match status" value="1"/>
</dbReference>
<dbReference type="SUPFAM" id="SSF49401">
    <property type="entry name" value="Bacterial adhesins"/>
    <property type="match status" value="1"/>
</dbReference>
<organism evidence="3 4">
    <name type="scientific">Burkholderia ubonensis</name>
    <dbReference type="NCBI Taxonomy" id="101571"/>
    <lineage>
        <taxon>Bacteria</taxon>
        <taxon>Pseudomonadati</taxon>
        <taxon>Pseudomonadota</taxon>
        <taxon>Betaproteobacteria</taxon>
        <taxon>Burkholderiales</taxon>
        <taxon>Burkholderiaceae</taxon>
        <taxon>Burkholderia</taxon>
        <taxon>Burkholderia cepacia complex</taxon>
    </lineage>
</organism>